<evidence type="ECO:0000313" key="2">
    <source>
        <dbReference type="Proteomes" id="UP000000433"/>
    </source>
</evidence>
<proteinExistence type="predicted"/>
<gene>
    <name evidence="1" type="ordered locus">cbdbA695</name>
</gene>
<name>A0A916NUT2_DEHMC</name>
<dbReference type="AlphaFoldDB" id="A0A916NUT2"/>
<dbReference type="KEGG" id="deh:cbdbA695"/>
<reference evidence="1 2" key="1">
    <citation type="journal article" date="2005" name="Nat. Biotechnol.">
        <title>Genome sequence of the chlorinated compound-respiring bacterium Dehalococcoides species strain CBDB1.</title>
        <authorList>
            <person name="Kube M."/>
            <person name="Beck A."/>
            <person name="Zinder S.H."/>
            <person name="Kuhl H."/>
            <person name="Reinhardt R."/>
            <person name="Adrian L."/>
        </authorList>
    </citation>
    <scope>NUCLEOTIDE SEQUENCE [LARGE SCALE GENOMIC DNA]</scope>
    <source>
        <strain evidence="1 2">CBDB1</strain>
    </source>
</reference>
<evidence type="ECO:0000313" key="1">
    <source>
        <dbReference type="EMBL" id="CAI82858.1"/>
    </source>
</evidence>
<accession>A0A916NUT2</accession>
<organism evidence="1 2">
    <name type="scientific">Dehalococcoides mccartyi (strain CBDB1)</name>
    <dbReference type="NCBI Taxonomy" id="255470"/>
    <lineage>
        <taxon>Bacteria</taxon>
        <taxon>Bacillati</taxon>
        <taxon>Chloroflexota</taxon>
        <taxon>Dehalococcoidia</taxon>
        <taxon>Dehalococcoidales</taxon>
        <taxon>Dehalococcoidaceae</taxon>
        <taxon>Dehalococcoides</taxon>
    </lineage>
</organism>
<dbReference type="EMBL" id="AJ965256">
    <property type="protein sequence ID" value="CAI82858.1"/>
    <property type="molecule type" value="Genomic_DNA"/>
</dbReference>
<dbReference type="Proteomes" id="UP000000433">
    <property type="component" value="Chromosome"/>
</dbReference>
<sequence>MNTELVYPSDLWLEKEARKFGLPCQDCHSPKVVYVLVGDIKPASNPLTGRLMPGIPAGAYCWRCLIKHVKTAGRIPTPMEETLFDKVRTELTGDIHPGKPLKHMVTSPGMPF</sequence>
<dbReference type="RefSeq" id="WP_011309209.1">
    <property type="nucleotide sequence ID" value="NC_007356.1"/>
</dbReference>
<protein>
    <submittedName>
        <fullName evidence="1">Uncharacterized protein</fullName>
    </submittedName>
</protein>
<keyword evidence="2" id="KW-1185">Reference proteome</keyword>